<comment type="caution">
    <text evidence="2">The sequence shown here is derived from an EMBL/GenBank/DDBJ whole genome shotgun (WGS) entry which is preliminary data.</text>
</comment>
<feature type="transmembrane region" description="Helical" evidence="1">
    <location>
        <begin position="37"/>
        <end position="54"/>
    </location>
</feature>
<gene>
    <name evidence="2" type="ORF">DPC56_08005</name>
</gene>
<keyword evidence="1" id="KW-0812">Transmembrane</keyword>
<protein>
    <submittedName>
        <fullName evidence="2">Uncharacterized protein</fullName>
    </submittedName>
</protein>
<dbReference type="AlphaFoldDB" id="A0A328PA50"/>
<keyword evidence="1" id="KW-1133">Transmembrane helix</keyword>
<keyword evidence="3" id="KW-1185">Reference proteome</keyword>
<evidence type="ECO:0000313" key="2">
    <source>
        <dbReference type="EMBL" id="RAO78450.1"/>
    </source>
</evidence>
<dbReference type="Proteomes" id="UP000249782">
    <property type="component" value="Unassembled WGS sequence"/>
</dbReference>
<evidence type="ECO:0000256" key="1">
    <source>
        <dbReference type="SAM" id="Phobius"/>
    </source>
</evidence>
<feature type="transmembrane region" description="Helical" evidence="1">
    <location>
        <begin position="12"/>
        <end position="31"/>
    </location>
</feature>
<proteinExistence type="predicted"/>
<accession>A0A328PA50</accession>
<keyword evidence="1" id="KW-0472">Membrane</keyword>
<dbReference type="EMBL" id="QLOE01000017">
    <property type="protein sequence ID" value="RAO78450.1"/>
    <property type="molecule type" value="Genomic_DNA"/>
</dbReference>
<organism evidence="2 3">
    <name type="scientific">Methanothermobacter tenebrarum</name>
    <dbReference type="NCBI Taxonomy" id="680118"/>
    <lineage>
        <taxon>Archaea</taxon>
        <taxon>Methanobacteriati</taxon>
        <taxon>Methanobacteriota</taxon>
        <taxon>Methanomada group</taxon>
        <taxon>Methanobacteria</taxon>
        <taxon>Methanobacteriales</taxon>
        <taxon>Methanobacteriaceae</taxon>
        <taxon>Methanothermobacter</taxon>
    </lineage>
</organism>
<feature type="transmembrane region" description="Helical" evidence="1">
    <location>
        <begin position="66"/>
        <end position="83"/>
    </location>
</feature>
<evidence type="ECO:0000313" key="3">
    <source>
        <dbReference type="Proteomes" id="UP000249782"/>
    </source>
</evidence>
<name>A0A328PA50_9EURY</name>
<sequence length="85" mass="10328">MIERSEKGERKFDILFMVTFIIFFLELLYLNSPKVELTDWLVVGLLFVLLYFFRKKEDWIIRHQEAIRIFGLMMLAILTIRILKT</sequence>
<reference evidence="2 3" key="1">
    <citation type="submission" date="2018-06" db="EMBL/GenBank/DDBJ databases">
        <title>Draft genome sequence of hyperthermophilic methanogen Methanothermobacter tenebrarum sp. MCM-B 1447.</title>
        <authorList>
            <person name="Pore S.D."/>
            <person name="Dagar S."/>
            <person name="Dhakephalkar P.K."/>
        </authorList>
    </citation>
    <scope>NUCLEOTIDE SEQUENCE [LARGE SCALE GENOMIC DNA]</scope>
    <source>
        <strain evidence="2 3">MCM B 1447</strain>
    </source>
</reference>